<feature type="region of interest" description="Disordered" evidence="1">
    <location>
        <begin position="668"/>
        <end position="704"/>
    </location>
</feature>
<dbReference type="InterPro" id="IPR054708">
    <property type="entry name" value="MTPAP-like_central"/>
</dbReference>
<evidence type="ECO:0000256" key="1">
    <source>
        <dbReference type="SAM" id="MobiDB-lite"/>
    </source>
</evidence>
<feature type="compositionally biased region" description="Polar residues" evidence="1">
    <location>
        <begin position="853"/>
        <end position="891"/>
    </location>
</feature>
<protein>
    <recommendedName>
        <fullName evidence="2">Poly(A) RNA polymerase mitochondrial-like central palm domain-containing protein</fullName>
    </recommendedName>
</protein>
<feature type="compositionally biased region" description="Polar residues" evidence="1">
    <location>
        <begin position="690"/>
        <end position="704"/>
    </location>
</feature>
<dbReference type="PANTHER" id="PTHR12271">
    <property type="entry name" value="POLY A POLYMERASE CID PAP -RELATED"/>
    <property type="match status" value="1"/>
</dbReference>
<evidence type="ECO:0000313" key="3">
    <source>
        <dbReference type="EMBL" id="KAG0567913.1"/>
    </source>
</evidence>
<dbReference type="InterPro" id="IPR043519">
    <property type="entry name" value="NT_sf"/>
</dbReference>
<reference evidence="3" key="1">
    <citation type="submission" date="2020-06" db="EMBL/GenBank/DDBJ databases">
        <title>WGS assembly of Ceratodon purpureus strain R40.</title>
        <authorList>
            <person name="Carey S.B."/>
            <person name="Jenkins J."/>
            <person name="Shu S."/>
            <person name="Lovell J.T."/>
            <person name="Sreedasyam A."/>
            <person name="Maumus F."/>
            <person name="Tiley G.P."/>
            <person name="Fernandez-Pozo N."/>
            <person name="Barry K."/>
            <person name="Chen C."/>
            <person name="Wang M."/>
            <person name="Lipzen A."/>
            <person name="Daum C."/>
            <person name="Saski C.A."/>
            <person name="Payton A.C."/>
            <person name="Mcbreen J.C."/>
            <person name="Conrad R.E."/>
            <person name="Kollar L.M."/>
            <person name="Olsson S."/>
            <person name="Huttunen S."/>
            <person name="Landis J.B."/>
            <person name="Wickett N.J."/>
            <person name="Johnson M.G."/>
            <person name="Rensing S.A."/>
            <person name="Grimwood J."/>
            <person name="Schmutz J."/>
            <person name="Mcdaniel S.F."/>
        </authorList>
    </citation>
    <scope>NUCLEOTIDE SEQUENCE</scope>
    <source>
        <strain evidence="3">R40</strain>
    </source>
</reference>
<dbReference type="Gene3D" id="3.30.460.10">
    <property type="entry name" value="Beta Polymerase, domain 2"/>
    <property type="match status" value="1"/>
</dbReference>
<feature type="compositionally biased region" description="Polar residues" evidence="1">
    <location>
        <begin position="765"/>
        <end position="788"/>
    </location>
</feature>
<feature type="compositionally biased region" description="Basic and acidic residues" evidence="1">
    <location>
        <begin position="605"/>
        <end position="640"/>
    </location>
</feature>
<evidence type="ECO:0000313" key="4">
    <source>
        <dbReference type="Proteomes" id="UP000822688"/>
    </source>
</evidence>
<dbReference type="AlphaFoldDB" id="A0A8T0H923"/>
<sequence length="955" mass="106046">MDVNVPVPESGDGQVKDMGGHLNPEDERDQVLNNIRWLDLDERPCLSSNLCSSEGGQVPASHHNAEVEAKISKPVASEVSSEHLVTQRTRISGSSLQSTGVDRRGVKKRWNSRPAEIEFMHPSPADGGTNEINDAQALKGKDSKGRLKPLPELLKHKEANLLGSEDLQPANQTQQTQISRPHAGTGFYFREDLLRLSTNVDDDVDVIKKAAELEAAQELRAAKHERDPKSLEPLEWMLDEVFNSLQPTEDDYMRRHHVIERLNNLVRVLDTCQGVEVVPFGSFESNFYTAWGDLDLSLEFPVDQEVSPTFTKSKKVKVLRSIERVLARSGVAWRLQLIAHARVPLLMFVDSELKISCDVSVDNGTALYKSRVLRWITDMDPRCRRLIFLVKCWAKAQCINDPKLGTLNSYALSLLVVFHLQTRSPPILPPFKTLLGEHTSMPVAGKLNKDAQLQQMDECYGRIQALIGEEFGQDNKSSLGDLFFSFFGQFASVKSLWPHGLAVSTYWGEWGDSTTTNPAWNRKQYAMRVEDPFDRMDNCARSIQDISLPIICDTFAAAFEALLQPPDWNKLPSLRNLLFCWPPGTPRPGIHLRHFPVSDPGGWRSKTEIRAERRGKEQVKVPKKDRRADKAAEGKLKEPRSSANSSDTISPGLVPMLEGETGSFLLRESEDSQESSHHQVPDFGGLGTPASDTSQGVGSSNQTGGFTIMQALGLGPQEIMTPEAGLSSSVDEQGAVLQTRRAKKVNKASKKMGPEQWGLSAVQYAQSQHLQPSSNSGETGTLTASNDNELGETRQLPGSKKQTKSEGSWKSRAAGPLSGNYDCVRSSGVPSVQQSIENTERIRQESVEGPSEAFQQGAESSQTESNWQSNDLSRQLQYGPQRFSRNSSLNEDCNVPSRKPRWRPRRYNKRQSNTGVDQGRIDPGYMEHVNNRSLPGRQGILTPELCAGGPSTQRD</sequence>
<feature type="compositionally biased region" description="Basic and acidic residues" evidence="1">
    <location>
        <begin position="14"/>
        <end position="25"/>
    </location>
</feature>
<dbReference type="Proteomes" id="UP000822688">
    <property type="component" value="Chromosome 7"/>
</dbReference>
<dbReference type="SUPFAM" id="SSF81631">
    <property type="entry name" value="PAP/OAS1 substrate-binding domain"/>
    <property type="match status" value="1"/>
</dbReference>
<dbReference type="GO" id="GO:0016779">
    <property type="term" value="F:nucleotidyltransferase activity"/>
    <property type="evidence" value="ECO:0007669"/>
    <property type="project" value="TreeGrafter"/>
</dbReference>
<feature type="domain" description="Poly(A) RNA polymerase mitochondrial-like central palm" evidence="2">
    <location>
        <begin position="238"/>
        <end position="375"/>
    </location>
</feature>
<dbReference type="CDD" id="cd05402">
    <property type="entry name" value="NT_PAP_TUTase"/>
    <property type="match status" value="1"/>
</dbReference>
<dbReference type="Gene3D" id="1.10.1410.10">
    <property type="match status" value="1"/>
</dbReference>
<feature type="region of interest" description="Disordered" evidence="1">
    <location>
        <begin position="1"/>
        <end position="26"/>
    </location>
</feature>
<feature type="compositionally biased region" description="Polar residues" evidence="1">
    <location>
        <begin position="828"/>
        <end position="837"/>
    </location>
</feature>
<name>A0A8T0H923_CERPU</name>
<feature type="compositionally biased region" description="Basic residues" evidence="1">
    <location>
        <begin position="898"/>
        <end position="909"/>
    </location>
</feature>
<feature type="region of interest" description="Disordered" evidence="1">
    <location>
        <begin position="601"/>
        <end position="656"/>
    </location>
</feature>
<comment type="caution">
    <text evidence="3">The sequence shown here is derived from an EMBL/GenBank/DDBJ whole genome shotgun (WGS) entry which is preliminary data.</text>
</comment>
<keyword evidence="4" id="KW-1185">Reference proteome</keyword>
<dbReference type="PANTHER" id="PTHR12271:SF123">
    <property type="entry name" value="PROTEIN HESO1"/>
    <property type="match status" value="1"/>
</dbReference>
<feature type="compositionally biased region" description="Basic and acidic residues" evidence="1">
    <location>
        <begin position="668"/>
        <end position="680"/>
    </location>
</feature>
<dbReference type="GO" id="GO:0031123">
    <property type="term" value="P:RNA 3'-end processing"/>
    <property type="evidence" value="ECO:0007669"/>
    <property type="project" value="TreeGrafter"/>
</dbReference>
<organism evidence="3 4">
    <name type="scientific">Ceratodon purpureus</name>
    <name type="common">Fire moss</name>
    <name type="synonym">Dicranum purpureum</name>
    <dbReference type="NCBI Taxonomy" id="3225"/>
    <lineage>
        <taxon>Eukaryota</taxon>
        <taxon>Viridiplantae</taxon>
        <taxon>Streptophyta</taxon>
        <taxon>Embryophyta</taxon>
        <taxon>Bryophyta</taxon>
        <taxon>Bryophytina</taxon>
        <taxon>Bryopsida</taxon>
        <taxon>Dicranidae</taxon>
        <taxon>Pseudoditrichales</taxon>
        <taxon>Ditrichaceae</taxon>
        <taxon>Ceratodon</taxon>
    </lineage>
</organism>
<gene>
    <name evidence="3" type="ORF">KC19_7G171200</name>
</gene>
<dbReference type="Pfam" id="PF22600">
    <property type="entry name" value="MTPAP-like_central"/>
    <property type="match status" value="1"/>
</dbReference>
<accession>A0A8T0H923</accession>
<feature type="region of interest" description="Disordered" evidence="1">
    <location>
        <begin position="765"/>
        <end position="955"/>
    </location>
</feature>
<proteinExistence type="predicted"/>
<dbReference type="SUPFAM" id="SSF81301">
    <property type="entry name" value="Nucleotidyltransferase"/>
    <property type="match status" value="1"/>
</dbReference>
<dbReference type="EMBL" id="CM026428">
    <property type="protein sequence ID" value="KAG0567913.1"/>
    <property type="molecule type" value="Genomic_DNA"/>
</dbReference>
<evidence type="ECO:0000259" key="2">
    <source>
        <dbReference type="Pfam" id="PF22600"/>
    </source>
</evidence>